<evidence type="ECO:0000256" key="3">
    <source>
        <dbReference type="ARBA" id="ARBA00022448"/>
    </source>
</evidence>
<dbReference type="Proteomes" id="UP000001976">
    <property type="component" value="Plasmid pSymA"/>
</dbReference>
<keyword evidence="7 14" id="KW-0067">ATP-binding</keyword>
<reference evidence="15" key="2">
    <citation type="journal article" date="2001" name="Science">
        <title>The composite genome of the legume symbiont Sinorhizobium meliloti.</title>
        <authorList>
            <person name="Galibert F."/>
            <person name="Finan T.M."/>
            <person name="Long S.R."/>
            <person name="Puehler A."/>
            <person name="Abola P."/>
            <person name="Ampe F."/>
            <person name="Barloy-Hubler F."/>
            <person name="Barnett M.J."/>
            <person name="Becker A."/>
            <person name="Boistard P."/>
            <person name="Bothe G."/>
            <person name="Boutry M."/>
            <person name="Bowser L."/>
            <person name="Buhrmester J."/>
            <person name="Cadieu E."/>
            <person name="Capela D."/>
            <person name="Chain P."/>
            <person name="Cowie A."/>
            <person name="Davis R.W."/>
            <person name="Dreano S."/>
            <person name="Federspiel N.A."/>
            <person name="Fisher R.F."/>
            <person name="Gloux S."/>
            <person name="Godrie T."/>
            <person name="Goffeau A."/>
            <person name="Golding B."/>
            <person name="Gouzy J."/>
            <person name="Gurjal M."/>
            <person name="Hernandez-Lucas I."/>
            <person name="Hong A."/>
            <person name="Huizar L."/>
            <person name="Hyman R.W."/>
            <person name="Jones T."/>
            <person name="Kahn D."/>
            <person name="Kahn M.L."/>
            <person name="Kalman S."/>
            <person name="Keating D.H."/>
            <person name="Kiss E."/>
            <person name="Komp C."/>
            <person name="Lelaure V."/>
            <person name="Masuy D."/>
            <person name="Palm C."/>
            <person name="Peck M.C."/>
            <person name="Pohl T.M."/>
            <person name="Portetelle D."/>
            <person name="Purnelle B."/>
            <person name="Ramsperger U."/>
            <person name="Surzycki R."/>
            <person name="Thebault P."/>
            <person name="Vandenbol M."/>
            <person name="Vorhoelter F.J."/>
            <person name="Weidner S."/>
            <person name="Wells D.H."/>
            <person name="Wong K."/>
            <person name="Yeh K.-C."/>
            <person name="Batut J."/>
        </authorList>
    </citation>
    <scope>NUCLEOTIDE SEQUENCE [LARGE SCALE GENOMIC DNA]</scope>
    <source>
        <strain evidence="15">1021</strain>
        <plasmid evidence="15">Plasmid pSymA</plasmid>
    </source>
</reference>
<evidence type="ECO:0000256" key="8">
    <source>
        <dbReference type="ARBA" id="ARBA00022967"/>
    </source>
</evidence>
<comment type="subcellular location">
    <subcellularLocation>
        <location evidence="1">Cell inner membrane</location>
        <topology evidence="1">Peripheral membrane protein</topology>
    </subcellularLocation>
</comment>
<protein>
    <submittedName>
        <fullName evidence="14">ABC transporter, ATP-binding protein</fullName>
    </submittedName>
</protein>
<keyword evidence="3" id="KW-0813">Transport</keyword>
<accession>Q930N6</accession>
<keyword evidence="14" id="KW-0614">Plasmid</keyword>
<keyword evidence="10" id="KW-0472">Membrane</keyword>
<keyword evidence="5" id="KW-0997">Cell inner membrane</keyword>
<feature type="region of interest" description="Disordered" evidence="12">
    <location>
        <begin position="496"/>
        <end position="522"/>
    </location>
</feature>
<keyword evidence="9" id="KW-0029">Amino-acid transport</keyword>
<feature type="domain" description="ABC transporter" evidence="13">
    <location>
        <begin position="7"/>
        <end position="253"/>
    </location>
</feature>
<dbReference type="InterPro" id="IPR003593">
    <property type="entry name" value="AAA+_ATPase"/>
</dbReference>
<comment type="function">
    <text evidence="11">Probably part of a binding-protein-dependent transport system y4tOPQRS for a peptide. Probably responsible for energy coupling to the transport system.</text>
</comment>
<dbReference type="InterPro" id="IPR027417">
    <property type="entry name" value="P-loop_NTPase"/>
</dbReference>
<dbReference type="PANTHER" id="PTHR43297">
    <property type="entry name" value="OLIGOPEPTIDE TRANSPORT ATP-BINDING PROTEIN APPD"/>
    <property type="match status" value="1"/>
</dbReference>
<evidence type="ECO:0000259" key="13">
    <source>
        <dbReference type="PROSITE" id="PS50893"/>
    </source>
</evidence>
<dbReference type="GO" id="GO:0005524">
    <property type="term" value="F:ATP binding"/>
    <property type="evidence" value="ECO:0007669"/>
    <property type="project" value="UniProtKB-KW"/>
</dbReference>
<evidence type="ECO:0000256" key="4">
    <source>
        <dbReference type="ARBA" id="ARBA00022475"/>
    </source>
</evidence>
<dbReference type="Pfam" id="PF08352">
    <property type="entry name" value="oligo_HPY"/>
    <property type="match status" value="1"/>
</dbReference>
<dbReference type="EMBL" id="AE006469">
    <property type="protein sequence ID" value="AAK64817.1"/>
    <property type="molecule type" value="Genomic_DNA"/>
</dbReference>
<keyword evidence="8" id="KW-1278">Translocase</keyword>
<dbReference type="EnsemblBacteria" id="AAK64817">
    <property type="protein sequence ID" value="AAK64817"/>
    <property type="gene ID" value="SMa0298"/>
</dbReference>
<dbReference type="CDD" id="cd03257">
    <property type="entry name" value="ABC_NikE_OppD_transporters"/>
    <property type="match status" value="1"/>
</dbReference>
<keyword evidence="4" id="KW-1003">Cell membrane</keyword>
<dbReference type="OrthoDB" id="9802264at2"/>
<dbReference type="NCBIfam" id="TIGR01727">
    <property type="entry name" value="oligo_HPY"/>
    <property type="match status" value="1"/>
</dbReference>
<dbReference type="GO" id="GO:0006865">
    <property type="term" value="P:amino acid transport"/>
    <property type="evidence" value="ECO:0007669"/>
    <property type="project" value="UniProtKB-KW"/>
</dbReference>
<dbReference type="Pfam" id="PF00005">
    <property type="entry name" value="ABC_tran"/>
    <property type="match status" value="2"/>
</dbReference>
<dbReference type="KEGG" id="sme:SMa0298"/>
<dbReference type="GO" id="GO:0005886">
    <property type="term" value="C:plasma membrane"/>
    <property type="evidence" value="ECO:0007669"/>
    <property type="project" value="UniProtKB-SubCell"/>
</dbReference>
<dbReference type="PANTHER" id="PTHR43297:SF14">
    <property type="entry name" value="ATPASE AAA-TYPE CORE DOMAIN-CONTAINING PROTEIN"/>
    <property type="match status" value="1"/>
</dbReference>
<dbReference type="RefSeq" id="WP_010967158.1">
    <property type="nucleotide sequence ID" value="NC_003037.1"/>
</dbReference>
<feature type="compositionally biased region" description="Basic and acidic residues" evidence="12">
    <location>
        <begin position="571"/>
        <end position="585"/>
    </location>
</feature>
<dbReference type="PATRIC" id="fig|266834.11.peg.163"/>
<dbReference type="PROSITE" id="PS50893">
    <property type="entry name" value="ABC_TRANSPORTER_2"/>
    <property type="match status" value="1"/>
</dbReference>
<evidence type="ECO:0000256" key="10">
    <source>
        <dbReference type="ARBA" id="ARBA00023136"/>
    </source>
</evidence>
<dbReference type="GO" id="GO:0055085">
    <property type="term" value="P:transmembrane transport"/>
    <property type="evidence" value="ECO:0007669"/>
    <property type="project" value="UniProtKB-ARBA"/>
</dbReference>
<geneLocation type="plasmid" evidence="14 15">
    <name>pSymA</name>
</geneLocation>
<evidence type="ECO:0000256" key="11">
    <source>
        <dbReference type="ARBA" id="ARBA00053953"/>
    </source>
</evidence>
<dbReference type="SMART" id="SM00382">
    <property type="entry name" value="AAA"/>
    <property type="match status" value="2"/>
</dbReference>
<evidence type="ECO:0000256" key="6">
    <source>
        <dbReference type="ARBA" id="ARBA00022741"/>
    </source>
</evidence>
<dbReference type="InterPro" id="IPR003439">
    <property type="entry name" value="ABC_transporter-like_ATP-bd"/>
</dbReference>
<feature type="region of interest" description="Disordered" evidence="12">
    <location>
        <begin position="553"/>
        <end position="604"/>
    </location>
</feature>
<dbReference type="FunFam" id="3.40.50.300:FF:000016">
    <property type="entry name" value="Oligopeptide ABC transporter ATP-binding component"/>
    <property type="match status" value="1"/>
</dbReference>
<dbReference type="InterPro" id="IPR050388">
    <property type="entry name" value="ABC_Ni/Peptide_Import"/>
</dbReference>
<name>Q930N6_RHIME</name>
<evidence type="ECO:0000256" key="9">
    <source>
        <dbReference type="ARBA" id="ARBA00022970"/>
    </source>
</evidence>
<evidence type="ECO:0000256" key="2">
    <source>
        <dbReference type="ARBA" id="ARBA00005417"/>
    </source>
</evidence>
<reference evidence="14 15" key="1">
    <citation type="journal article" date="2001" name="Proc. Natl. Acad. Sci. U.S.A.">
        <title>Nucleotide sequence and predicted functions of the entire Sinorhizobium meliloti pSymA megaplasmid.</title>
        <authorList>
            <person name="Barnett M.J."/>
            <person name="Fisher R.F."/>
            <person name="Jones T."/>
            <person name="Komp C."/>
            <person name="Abola A.P."/>
            <person name="Barloy-Hubler F."/>
            <person name="Bowser L."/>
            <person name="Capela D."/>
            <person name="Galibert F."/>
            <person name="Gouzy J."/>
            <person name="Gurjal M."/>
            <person name="Hong A."/>
            <person name="Huizar L."/>
            <person name="Hyman R.W."/>
            <person name="Kahn D."/>
            <person name="Kahn M.L."/>
            <person name="Kalman S."/>
            <person name="Keating D.H."/>
            <person name="Palm C."/>
            <person name="Peck M.C."/>
            <person name="Surzycki R."/>
            <person name="Wells D.H."/>
            <person name="Yeh K.-C."/>
            <person name="Davis R.W."/>
            <person name="Federspiel N.A."/>
            <person name="Long S.R."/>
        </authorList>
    </citation>
    <scope>NUCLEOTIDE SEQUENCE [LARGE SCALE GENOMIC DNA]</scope>
    <source>
        <strain evidence="14 15">1021</strain>
        <plasmid evidence="15">Plasmid pSymA</plasmid>
    </source>
</reference>
<evidence type="ECO:0000313" key="14">
    <source>
        <dbReference type="EMBL" id="AAK64817.1"/>
    </source>
</evidence>
<dbReference type="SUPFAM" id="SSF52540">
    <property type="entry name" value="P-loop containing nucleoside triphosphate hydrolases"/>
    <property type="match status" value="2"/>
</dbReference>
<evidence type="ECO:0000256" key="12">
    <source>
        <dbReference type="SAM" id="MobiDB-lite"/>
    </source>
</evidence>
<dbReference type="GO" id="GO:0016887">
    <property type="term" value="F:ATP hydrolysis activity"/>
    <property type="evidence" value="ECO:0007669"/>
    <property type="project" value="InterPro"/>
</dbReference>
<evidence type="ECO:0000256" key="1">
    <source>
        <dbReference type="ARBA" id="ARBA00004417"/>
    </source>
</evidence>
<organism evidence="14 15">
    <name type="scientific">Rhizobium meliloti (strain 1021)</name>
    <name type="common">Ensifer meliloti</name>
    <name type="synonym">Sinorhizobium meliloti</name>
    <dbReference type="NCBI Taxonomy" id="266834"/>
    <lineage>
        <taxon>Bacteria</taxon>
        <taxon>Pseudomonadati</taxon>
        <taxon>Pseudomonadota</taxon>
        <taxon>Alphaproteobacteria</taxon>
        <taxon>Hyphomicrobiales</taxon>
        <taxon>Rhizobiaceae</taxon>
        <taxon>Sinorhizobium/Ensifer group</taxon>
        <taxon>Sinorhizobium</taxon>
    </lineage>
</organism>
<dbReference type="PIR" id="G95281">
    <property type="entry name" value="G95281"/>
</dbReference>
<comment type="similarity">
    <text evidence="2">Belongs to the ABC transporter superfamily.</text>
</comment>
<sequence length="604" mass="65768">MKNLIEVRNLNIAYGGPSGWTNVVQDVSFEIAPGEAFGLVGESGCGKSTVAYRLLGYGTINSLVQTGEVLFDGTDLLKLDAASLMRLRGNRIAFVPQNPTTSLSPGMRVGSQICEMIATHKALPDGMTMERRIVELFTLVGLPDVGHRYPHELSGGQQQRVTIAMAVACNPDLLVLDEPTTGLDVTTQRQIIQLLADLRSRIGMAMLYVTHDLALLAQIADRVGVMYAGQLVEVAPCDKLLSAPAHPYSRGLIASIPTNDGTDRQARSLRGMLRRDEMSTGCKFEPRCDFATGACRATPQLLELIEDARSVACMRWREATAPLAPSVTAKAVARTAVRSESLLSVTELSLSYQQPGLFNRLLGRTSPAVVREINLNLAAGEVVALVGGSGSGKSTIARAISARLPPRAGIIRLDGTALAPSLKDRSVEELRQIQYIFQNPDASLNPRGLRLFERTQELDDPCLYRNVERREDLVADQKLRIDEKCAGCYSKPPLDSKRTITSHARPPFRGRRPYRASAVPSPAAVRARSAIHAPKTGHPSRSRLPASSAAISLPKHWYATPPRQITTARRSRSDQCRDLARDRAQASRRSALRRSAADRTANSC</sequence>
<dbReference type="InterPro" id="IPR017871">
    <property type="entry name" value="ABC_transporter-like_CS"/>
</dbReference>
<dbReference type="HOGENOM" id="CLU_000604_86_8_5"/>
<evidence type="ECO:0000313" key="15">
    <source>
        <dbReference type="Proteomes" id="UP000001976"/>
    </source>
</evidence>
<dbReference type="Gene3D" id="3.40.50.300">
    <property type="entry name" value="P-loop containing nucleotide triphosphate hydrolases"/>
    <property type="match status" value="2"/>
</dbReference>
<evidence type="ECO:0000256" key="5">
    <source>
        <dbReference type="ARBA" id="ARBA00022519"/>
    </source>
</evidence>
<dbReference type="GO" id="GO:0015833">
    <property type="term" value="P:peptide transport"/>
    <property type="evidence" value="ECO:0007669"/>
    <property type="project" value="InterPro"/>
</dbReference>
<keyword evidence="15" id="KW-1185">Reference proteome</keyword>
<dbReference type="AlphaFoldDB" id="Q930N6"/>
<keyword evidence="6" id="KW-0547">Nucleotide-binding</keyword>
<dbReference type="InterPro" id="IPR013563">
    <property type="entry name" value="Oligopep_ABC_C"/>
</dbReference>
<proteinExistence type="inferred from homology"/>
<gene>
    <name evidence="14" type="ORF">SMa0298</name>
</gene>
<evidence type="ECO:0000256" key="7">
    <source>
        <dbReference type="ARBA" id="ARBA00022840"/>
    </source>
</evidence>
<dbReference type="PROSITE" id="PS00211">
    <property type="entry name" value="ABC_TRANSPORTER_1"/>
    <property type="match status" value="1"/>
</dbReference>